<evidence type="ECO:0000313" key="6">
    <source>
        <dbReference type="EMBL" id="SDH95949.1"/>
    </source>
</evidence>
<dbReference type="EMBL" id="FNCP01000023">
    <property type="protein sequence ID" value="SDH95949.1"/>
    <property type="molecule type" value="Genomic_DNA"/>
</dbReference>
<evidence type="ECO:0000313" key="7">
    <source>
        <dbReference type="Proteomes" id="UP000198656"/>
    </source>
</evidence>
<evidence type="ECO:0000259" key="5">
    <source>
        <dbReference type="PROSITE" id="PS50931"/>
    </source>
</evidence>
<keyword evidence="3 6" id="KW-0238">DNA-binding</keyword>
<dbReference type="Gene3D" id="3.40.190.290">
    <property type="match status" value="1"/>
</dbReference>
<keyword evidence="2" id="KW-0805">Transcription regulation</keyword>
<dbReference type="Proteomes" id="UP000198656">
    <property type="component" value="Unassembled WGS sequence"/>
</dbReference>
<dbReference type="SUPFAM" id="SSF53850">
    <property type="entry name" value="Periplasmic binding protein-like II"/>
    <property type="match status" value="1"/>
</dbReference>
<evidence type="ECO:0000256" key="1">
    <source>
        <dbReference type="ARBA" id="ARBA00009437"/>
    </source>
</evidence>
<name>A0A1G8GNK6_9FIRM</name>
<dbReference type="InterPro" id="IPR005119">
    <property type="entry name" value="LysR_subst-bd"/>
</dbReference>
<dbReference type="OrthoDB" id="9803714at2"/>
<dbReference type="PROSITE" id="PS50931">
    <property type="entry name" value="HTH_LYSR"/>
    <property type="match status" value="1"/>
</dbReference>
<keyword evidence="4" id="KW-0804">Transcription</keyword>
<dbReference type="SUPFAM" id="SSF46785">
    <property type="entry name" value="Winged helix' DNA-binding domain"/>
    <property type="match status" value="1"/>
</dbReference>
<sequence length="316" mass="36059">MRIEQLQHIIEIDNKKSISEAAKTFFMSQPQLSHSVKNLEAQLGYKIFRRNKAGLIPTAQGKEVLGLAREIINNVEEMKTIGSREADLTGNLSLSLGPAVFNAYGSQIIERFYQMYPNVNLMITEDVALEVIEKVANRTCLLGVTGWPDEQDDTRKMLLDASNIAYQEVIKDYFGLIVGNHPLAKKEVVTLADLEEMTFVDYYGFTEGFLRMFGIKPKNQSIFVYNREVLKSVIAANEGIAIFPRFFLLNDIYFDQGLLNIQGIENVTDRMKVTMYLIYSRVEPLSPLAKQLIKMIIETIRETMHRSLTYNAHRTV</sequence>
<dbReference type="GO" id="GO:0003700">
    <property type="term" value="F:DNA-binding transcription factor activity"/>
    <property type="evidence" value="ECO:0007669"/>
    <property type="project" value="InterPro"/>
</dbReference>
<dbReference type="Gene3D" id="1.10.10.10">
    <property type="entry name" value="Winged helix-like DNA-binding domain superfamily/Winged helix DNA-binding domain"/>
    <property type="match status" value="1"/>
</dbReference>
<dbReference type="PRINTS" id="PR00039">
    <property type="entry name" value="HTHLYSR"/>
</dbReference>
<dbReference type="PANTHER" id="PTHR30126:SF40">
    <property type="entry name" value="HTH-TYPE TRANSCRIPTIONAL REGULATOR GLTR"/>
    <property type="match status" value="1"/>
</dbReference>
<evidence type="ECO:0000256" key="4">
    <source>
        <dbReference type="ARBA" id="ARBA00023163"/>
    </source>
</evidence>
<dbReference type="RefSeq" id="WP_092334876.1">
    <property type="nucleotide sequence ID" value="NZ_FNCP01000023.1"/>
</dbReference>
<keyword evidence="7" id="KW-1185">Reference proteome</keyword>
<dbReference type="Pfam" id="PF03466">
    <property type="entry name" value="LysR_substrate"/>
    <property type="match status" value="1"/>
</dbReference>
<feature type="domain" description="HTH lysR-type" evidence="5">
    <location>
        <begin position="1"/>
        <end position="58"/>
    </location>
</feature>
<organism evidence="6 7">
    <name type="scientific">Desulfosporosinus hippei DSM 8344</name>
    <dbReference type="NCBI Taxonomy" id="1121419"/>
    <lineage>
        <taxon>Bacteria</taxon>
        <taxon>Bacillati</taxon>
        <taxon>Bacillota</taxon>
        <taxon>Clostridia</taxon>
        <taxon>Eubacteriales</taxon>
        <taxon>Desulfitobacteriaceae</taxon>
        <taxon>Desulfosporosinus</taxon>
    </lineage>
</organism>
<dbReference type="CDD" id="cd05466">
    <property type="entry name" value="PBP2_LTTR_substrate"/>
    <property type="match status" value="1"/>
</dbReference>
<evidence type="ECO:0000256" key="2">
    <source>
        <dbReference type="ARBA" id="ARBA00023015"/>
    </source>
</evidence>
<dbReference type="InterPro" id="IPR000847">
    <property type="entry name" value="LysR_HTH_N"/>
</dbReference>
<dbReference type="PANTHER" id="PTHR30126">
    <property type="entry name" value="HTH-TYPE TRANSCRIPTIONAL REGULATOR"/>
    <property type="match status" value="1"/>
</dbReference>
<proteinExistence type="inferred from homology"/>
<dbReference type="GO" id="GO:0000976">
    <property type="term" value="F:transcription cis-regulatory region binding"/>
    <property type="evidence" value="ECO:0007669"/>
    <property type="project" value="TreeGrafter"/>
</dbReference>
<evidence type="ECO:0000256" key="3">
    <source>
        <dbReference type="ARBA" id="ARBA00023125"/>
    </source>
</evidence>
<dbReference type="AlphaFoldDB" id="A0A1G8GNK6"/>
<protein>
    <submittedName>
        <fullName evidence="6">DNA-binding transcriptional regulator, LysR family</fullName>
    </submittedName>
</protein>
<accession>A0A1G8GNK6</accession>
<dbReference type="STRING" id="1121419.SAMN05443529_1236"/>
<comment type="similarity">
    <text evidence="1">Belongs to the LysR transcriptional regulatory family.</text>
</comment>
<dbReference type="InterPro" id="IPR036388">
    <property type="entry name" value="WH-like_DNA-bd_sf"/>
</dbReference>
<dbReference type="InterPro" id="IPR036390">
    <property type="entry name" value="WH_DNA-bd_sf"/>
</dbReference>
<gene>
    <name evidence="6" type="ORF">SAMN05443529_1236</name>
</gene>
<dbReference type="Pfam" id="PF00126">
    <property type="entry name" value="HTH_1"/>
    <property type="match status" value="1"/>
</dbReference>
<reference evidence="7" key="1">
    <citation type="submission" date="2016-10" db="EMBL/GenBank/DDBJ databases">
        <authorList>
            <person name="Varghese N."/>
            <person name="Submissions S."/>
        </authorList>
    </citation>
    <scope>NUCLEOTIDE SEQUENCE [LARGE SCALE GENOMIC DNA]</scope>
    <source>
        <strain evidence="7">DSM 8344</strain>
    </source>
</reference>